<reference evidence="2 3" key="1">
    <citation type="journal article" date="2012" name="PLoS Pathog.">
        <title>Diverse lifestyles and strategies of plant pathogenesis encoded in the genomes of eighteen Dothideomycetes fungi.</title>
        <authorList>
            <person name="Ohm R.A."/>
            <person name="Feau N."/>
            <person name="Henrissat B."/>
            <person name="Schoch C.L."/>
            <person name="Horwitz B.A."/>
            <person name="Barry K.W."/>
            <person name="Condon B.J."/>
            <person name="Copeland A.C."/>
            <person name="Dhillon B."/>
            <person name="Glaser F."/>
            <person name="Hesse C.N."/>
            <person name="Kosti I."/>
            <person name="LaButti K."/>
            <person name="Lindquist E.A."/>
            <person name="Lucas S."/>
            <person name="Salamov A.A."/>
            <person name="Bradshaw R.E."/>
            <person name="Ciuffetti L."/>
            <person name="Hamelin R.C."/>
            <person name="Kema G.H.J."/>
            <person name="Lawrence C."/>
            <person name="Scott J.A."/>
            <person name="Spatafora J.W."/>
            <person name="Turgeon B.G."/>
            <person name="de Wit P.J.G.M."/>
            <person name="Zhong S."/>
            <person name="Goodwin S.B."/>
            <person name="Grigoriev I.V."/>
        </authorList>
    </citation>
    <scope>NUCLEOTIDE SEQUENCE [LARGE SCALE GENOMIC DNA]</scope>
    <source>
        <strain evidence="3">C5 / ATCC 48332 / race O</strain>
    </source>
</reference>
<dbReference type="OrthoDB" id="10596736at2759"/>
<name>M2TL74_COCH5</name>
<dbReference type="Proteomes" id="UP000016936">
    <property type="component" value="Unassembled WGS sequence"/>
</dbReference>
<keyword evidence="3" id="KW-1185">Reference proteome</keyword>
<organism evidence="2 3">
    <name type="scientific">Cochliobolus heterostrophus (strain C5 / ATCC 48332 / race O)</name>
    <name type="common">Southern corn leaf blight fungus</name>
    <name type="synonym">Bipolaris maydis</name>
    <dbReference type="NCBI Taxonomy" id="701091"/>
    <lineage>
        <taxon>Eukaryota</taxon>
        <taxon>Fungi</taxon>
        <taxon>Dikarya</taxon>
        <taxon>Ascomycota</taxon>
        <taxon>Pezizomycotina</taxon>
        <taxon>Dothideomycetes</taxon>
        <taxon>Pleosporomycetidae</taxon>
        <taxon>Pleosporales</taxon>
        <taxon>Pleosporineae</taxon>
        <taxon>Pleosporaceae</taxon>
        <taxon>Bipolaris</taxon>
    </lineage>
</organism>
<protein>
    <submittedName>
        <fullName evidence="2">Uncharacterized protein</fullName>
    </submittedName>
</protein>
<evidence type="ECO:0000256" key="1">
    <source>
        <dbReference type="SAM" id="MobiDB-lite"/>
    </source>
</evidence>
<gene>
    <name evidence="2" type="ORF">COCHEDRAFT_1113907</name>
</gene>
<proteinExistence type="predicted"/>
<accession>M2TL74</accession>
<dbReference type="HOGENOM" id="CLU_1297098_0_0_1"/>
<evidence type="ECO:0000313" key="2">
    <source>
        <dbReference type="EMBL" id="EMD87239.1"/>
    </source>
</evidence>
<dbReference type="AlphaFoldDB" id="M2TL74"/>
<sequence>IPIPSHPIPSHPILSTALTRPASETYPETPNPLFSPRHPTDRCPSRLPRRRLMDPFFACRIVVQRLQHMSILTYTQHSLPSPCPPLFGFACLCLCLSAVPTDVAMAPPAIFFVRTAVRKYARIVMYPGTTALGVGSHAQTCTACLPHWSPFPCTRRWRLPLPALALTNHSSHLHIHHPSQPLASPSAAYIALPYSRFRPSTLHHVANNLPGPA</sequence>
<evidence type="ECO:0000313" key="3">
    <source>
        <dbReference type="Proteomes" id="UP000016936"/>
    </source>
</evidence>
<dbReference type="EMBL" id="KB445582">
    <property type="protein sequence ID" value="EMD87239.1"/>
    <property type="molecule type" value="Genomic_DNA"/>
</dbReference>
<reference evidence="3" key="2">
    <citation type="journal article" date="2013" name="PLoS Genet.">
        <title>Comparative genome structure, secondary metabolite, and effector coding capacity across Cochliobolus pathogens.</title>
        <authorList>
            <person name="Condon B.J."/>
            <person name="Leng Y."/>
            <person name="Wu D."/>
            <person name="Bushley K.E."/>
            <person name="Ohm R.A."/>
            <person name="Otillar R."/>
            <person name="Martin J."/>
            <person name="Schackwitz W."/>
            <person name="Grimwood J."/>
            <person name="MohdZainudin N."/>
            <person name="Xue C."/>
            <person name="Wang R."/>
            <person name="Manning V.A."/>
            <person name="Dhillon B."/>
            <person name="Tu Z.J."/>
            <person name="Steffenson B.J."/>
            <person name="Salamov A."/>
            <person name="Sun H."/>
            <person name="Lowry S."/>
            <person name="LaButti K."/>
            <person name="Han J."/>
            <person name="Copeland A."/>
            <person name="Lindquist E."/>
            <person name="Barry K."/>
            <person name="Schmutz J."/>
            <person name="Baker S.E."/>
            <person name="Ciuffetti L.M."/>
            <person name="Grigoriev I.V."/>
            <person name="Zhong S."/>
            <person name="Turgeon B.G."/>
        </authorList>
    </citation>
    <scope>NUCLEOTIDE SEQUENCE [LARGE SCALE GENOMIC DNA]</scope>
    <source>
        <strain evidence="3">C5 / ATCC 48332 / race O</strain>
    </source>
</reference>
<feature type="region of interest" description="Disordered" evidence="1">
    <location>
        <begin position="20"/>
        <end position="46"/>
    </location>
</feature>
<feature type="non-terminal residue" evidence="2">
    <location>
        <position position="1"/>
    </location>
</feature>